<organism evidence="6 7">
    <name type="scientific">Litorivicinus lipolyticus</name>
    <dbReference type="NCBI Taxonomy" id="418701"/>
    <lineage>
        <taxon>Bacteria</taxon>
        <taxon>Pseudomonadati</taxon>
        <taxon>Pseudomonadota</taxon>
        <taxon>Gammaproteobacteria</taxon>
        <taxon>Oceanospirillales</taxon>
        <taxon>Litorivicinaceae</taxon>
        <taxon>Litorivicinus</taxon>
    </lineage>
</organism>
<sequence>MFDRPLNRRFDARKAERHGETVSGFMSWQDMPELAQVTENQASDRIQVSVRFERTEDRVHAMHLTFDGSADVLCQRCLEVMAVDMSGSCSLALVMSEEAIERLPEGWEVNMLDEDGSVDVYRAAQEELLLRVPMVPKHAENCGAIVNQDDAPVEKPNPFAVLAQLKGKNE</sequence>
<comment type="similarity">
    <text evidence="2">Belongs to the DUF177 domain family.</text>
</comment>
<dbReference type="InterPro" id="IPR003772">
    <property type="entry name" value="YceD"/>
</dbReference>
<dbReference type="InterPro" id="IPR039255">
    <property type="entry name" value="YceD_bac"/>
</dbReference>
<dbReference type="Pfam" id="PF02620">
    <property type="entry name" value="YceD"/>
    <property type="match status" value="1"/>
</dbReference>
<proteinExistence type="inferred from homology"/>
<dbReference type="Proteomes" id="UP000388235">
    <property type="component" value="Chromosome"/>
</dbReference>
<evidence type="ECO:0000256" key="1">
    <source>
        <dbReference type="ARBA" id="ARBA00002868"/>
    </source>
</evidence>
<name>A0A5Q2Q7C3_9GAMM</name>
<dbReference type="RefSeq" id="WP_153713342.1">
    <property type="nucleotide sequence ID" value="NZ_CP045871.1"/>
</dbReference>
<evidence type="ECO:0000256" key="5">
    <source>
        <dbReference type="ARBA" id="ARBA00031841"/>
    </source>
</evidence>
<evidence type="ECO:0000256" key="4">
    <source>
        <dbReference type="ARBA" id="ARBA00022517"/>
    </source>
</evidence>
<protein>
    <recommendedName>
        <fullName evidence="3">Large ribosomal RNA subunit accumulation protein YceD</fullName>
    </recommendedName>
    <alternativeName>
        <fullName evidence="5">23S rRNA accumulation protein YceD</fullName>
    </alternativeName>
</protein>
<evidence type="ECO:0000256" key="2">
    <source>
        <dbReference type="ARBA" id="ARBA00010740"/>
    </source>
</evidence>
<dbReference type="GO" id="GO:0042254">
    <property type="term" value="P:ribosome biogenesis"/>
    <property type="evidence" value="ECO:0007669"/>
    <property type="project" value="UniProtKB-KW"/>
</dbReference>
<dbReference type="GO" id="GO:0005829">
    <property type="term" value="C:cytosol"/>
    <property type="evidence" value="ECO:0007669"/>
    <property type="project" value="TreeGrafter"/>
</dbReference>
<evidence type="ECO:0000313" key="7">
    <source>
        <dbReference type="Proteomes" id="UP000388235"/>
    </source>
</evidence>
<comment type="function">
    <text evidence="1">Plays a role in synthesis, processing and/or stability of 23S rRNA.</text>
</comment>
<dbReference type="KEGG" id="llp:GH975_04310"/>
<dbReference type="AlphaFoldDB" id="A0A5Q2Q7C3"/>
<reference evidence="6 7" key="1">
    <citation type="submission" date="2019-11" db="EMBL/GenBank/DDBJ databases">
        <authorList>
            <person name="Khan S.A."/>
            <person name="Jeon C.O."/>
            <person name="Chun B.H."/>
        </authorList>
    </citation>
    <scope>NUCLEOTIDE SEQUENCE [LARGE SCALE GENOMIC DNA]</scope>
    <source>
        <strain evidence="6 7">IMCC 1097</strain>
    </source>
</reference>
<dbReference type="EMBL" id="CP045871">
    <property type="protein sequence ID" value="QGG79838.1"/>
    <property type="molecule type" value="Genomic_DNA"/>
</dbReference>
<dbReference type="PANTHER" id="PTHR38099:SF1">
    <property type="entry name" value="LARGE RIBOSOMAL RNA SUBUNIT ACCUMULATION PROTEIN YCED"/>
    <property type="match status" value="1"/>
</dbReference>
<evidence type="ECO:0000313" key="6">
    <source>
        <dbReference type="EMBL" id="QGG79838.1"/>
    </source>
</evidence>
<dbReference type="PANTHER" id="PTHR38099">
    <property type="entry name" value="LARGE RIBOSOMAL RNA SUBUNIT ACCUMULATION PROTEIN YCED"/>
    <property type="match status" value="1"/>
</dbReference>
<dbReference type="OrthoDB" id="9786771at2"/>
<evidence type="ECO:0000256" key="3">
    <source>
        <dbReference type="ARBA" id="ARBA00015716"/>
    </source>
</evidence>
<keyword evidence="4" id="KW-0690">Ribosome biogenesis</keyword>
<keyword evidence="7" id="KW-1185">Reference proteome</keyword>
<gene>
    <name evidence="6" type="ORF">GH975_04310</name>
</gene>
<accession>A0A5Q2Q7C3</accession>